<dbReference type="PROSITE" id="PS51186">
    <property type="entry name" value="GNAT"/>
    <property type="match status" value="1"/>
</dbReference>
<accession>A0ABQ1BCL7</accession>
<evidence type="ECO:0000313" key="4">
    <source>
        <dbReference type="Proteomes" id="UP000465266"/>
    </source>
</evidence>
<dbReference type="SUPFAM" id="SSF55729">
    <property type="entry name" value="Acyl-CoA N-acyltransferases (Nat)"/>
    <property type="match status" value="1"/>
</dbReference>
<dbReference type="Pfam" id="PF13302">
    <property type="entry name" value="Acetyltransf_3"/>
    <property type="match status" value="1"/>
</dbReference>
<dbReference type="Proteomes" id="UP000465266">
    <property type="component" value="Unassembled WGS sequence"/>
</dbReference>
<dbReference type="PANTHER" id="PTHR43792">
    <property type="entry name" value="GNAT FAMILY, PUTATIVE (AFU_ORTHOLOGUE AFUA_3G00765)-RELATED-RELATED"/>
    <property type="match status" value="1"/>
</dbReference>
<name>A0ABQ1BCL7_9EURO</name>
<dbReference type="InterPro" id="IPR051531">
    <property type="entry name" value="N-acetyltransferase"/>
</dbReference>
<reference evidence="3 4" key="1">
    <citation type="submission" date="2020-01" db="EMBL/GenBank/DDBJ databases">
        <title>Draft genome sequence of Aspergillus udagawae IFM 53868.</title>
        <authorList>
            <person name="Takahashi H."/>
            <person name="Yaguchi T."/>
        </authorList>
    </citation>
    <scope>NUCLEOTIDE SEQUENCE [LARGE SCALE GENOMIC DNA]</scope>
    <source>
        <strain evidence="3 4">IFM 53868</strain>
    </source>
</reference>
<organism evidence="3 4">
    <name type="scientific">Aspergillus udagawae</name>
    <dbReference type="NCBI Taxonomy" id="91492"/>
    <lineage>
        <taxon>Eukaryota</taxon>
        <taxon>Fungi</taxon>
        <taxon>Dikarya</taxon>
        <taxon>Ascomycota</taxon>
        <taxon>Pezizomycotina</taxon>
        <taxon>Eurotiomycetes</taxon>
        <taxon>Eurotiomycetidae</taxon>
        <taxon>Eurotiales</taxon>
        <taxon>Aspergillaceae</taxon>
        <taxon>Aspergillus</taxon>
        <taxon>Aspergillus subgen. Fumigati</taxon>
    </lineage>
</organism>
<sequence length="223" mass="24869">MSYPSYPEQAVAVIIPEEVPPIFTERLLLRPLRIDNDEDAAGIFSIRSRQDVVDWLWPRVPDTTIEESKAQMTRKVFKDPDASGAVGRLFFFVIIPKDDPERIIGSLGVNSLSPAPSVGYALHPSYWGRGYASEALRGVIDAWWKLPRVDGLGHEEKLFAAVNSANKGSMKVLQRNGFKTYKEAVLEADTVAFMQLESPRRAVTRPGTMDDHKIEPISSCLSP</sequence>
<evidence type="ECO:0000256" key="1">
    <source>
        <dbReference type="SAM" id="MobiDB-lite"/>
    </source>
</evidence>
<protein>
    <submittedName>
        <fullName evidence="3">GNAT family acetyltransferase</fullName>
    </submittedName>
</protein>
<dbReference type="Gene3D" id="3.40.630.30">
    <property type="match status" value="1"/>
</dbReference>
<dbReference type="InterPro" id="IPR016181">
    <property type="entry name" value="Acyl_CoA_acyltransferase"/>
</dbReference>
<proteinExistence type="predicted"/>
<feature type="domain" description="N-acetyltransferase" evidence="2">
    <location>
        <begin position="27"/>
        <end position="197"/>
    </location>
</feature>
<comment type="caution">
    <text evidence="3">The sequence shown here is derived from an EMBL/GenBank/DDBJ whole genome shotgun (WGS) entry which is preliminary data.</text>
</comment>
<evidence type="ECO:0000259" key="2">
    <source>
        <dbReference type="PROSITE" id="PS51186"/>
    </source>
</evidence>
<dbReference type="CDD" id="cd04301">
    <property type="entry name" value="NAT_SF"/>
    <property type="match status" value="1"/>
</dbReference>
<dbReference type="EMBL" id="BLKG01000189">
    <property type="protein sequence ID" value="GFF98569.1"/>
    <property type="molecule type" value="Genomic_DNA"/>
</dbReference>
<gene>
    <name evidence="3" type="ORF">IFM53868_09860</name>
</gene>
<evidence type="ECO:0000313" key="3">
    <source>
        <dbReference type="EMBL" id="GFF98569.1"/>
    </source>
</evidence>
<dbReference type="InterPro" id="IPR000182">
    <property type="entry name" value="GNAT_dom"/>
</dbReference>
<dbReference type="PANTHER" id="PTHR43792:SF1">
    <property type="entry name" value="N-ACETYLTRANSFERASE DOMAIN-CONTAINING PROTEIN"/>
    <property type="match status" value="1"/>
</dbReference>
<feature type="region of interest" description="Disordered" evidence="1">
    <location>
        <begin position="204"/>
        <end position="223"/>
    </location>
</feature>
<keyword evidence="4" id="KW-1185">Reference proteome</keyword>